<gene>
    <name evidence="1" type="ORF">ACFSR8_04700</name>
</gene>
<organism evidence="1 2">
    <name type="scientific">Hyunsoonleella rubra</name>
    <dbReference type="NCBI Taxonomy" id="1737062"/>
    <lineage>
        <taxon>Bacteria</taxon>
        <taxon>Pseudomonadati</taxon>
        <taxon>Bacteroidota</taxon>
        <taxon>Flavobacteriia</taxon>
        <taxon>Flavobacteriales</taxon>
        <taxon>Flavobacteriaceae</taxon>
    </lineage>
</organism>
<evidence type="ECO:0000313" key="1">
    <source>
        <dbReference type="EMBL" id="MFD2725503.1"/>
    </source>
</evidence>
<dbReference type="PROSITE" id="PS00018">
    <property type="entry name" value="EF_HAND_1"/>
    <property type="match status" value="1"/>
</dbReference>
<dbReference type="InterPro" id="IPR021109">
    <property type="entry name" value="Peptidase_aspartic_dom_sf"/>
</dbReference>
<evidence type="ECO:0008006" key="3">
    <source>
        <dbReference type="Google" id="ProtNLM"/>
    </source>
</evidence>
<proteinExistence type="predicted"/>
<accession>A0ABW5T8C9</accession>
<dbReference type="InterPro" id="IPR018247">
    <property type="entry name" value="EF_Hand_1_Ca_BS"/>
</dbReference>
<name>A0ABW5T8C9_9FLAO</name>
<evidence type="ECO:0000313" key="2">
    <source>
        <dbReference type="Proteomes" id="UP001597476"/>
    </source>
</evidence>
<dbReference type="RefSeq" id="WP_380289553.1">
    <property type="nucleotide sequence ID" value="NZ_JBHULY010000006.1"/>
</dbReference>
<protein>
    <recommendedName>
        <fullName evidence="3">Aspartyl protease</fullName>
    </recommendedName>
</protein>
<reference evidence="2" key="1">
    <citation type="journal article" date="2019" name="Int. J. Syst. Evol. Microbiol.">
        <title>The Global Catalogue of Microorganisms (GCM) 10K type strain sequencing project: providing services to taxonomists for standard genome sequencing and annotation.</title>
        <authorList>
            <consortium name="The Broad Institute Genomics Platform"/>
            <consortium name="The Broad Institute Genome Sequencing Center for Infectious Disease"/>
            <person name="Wu L."/>
            <person name="Ma J."/>
        </authorList>
    </citation>
    <scope>NUCLEOTIDE SEQUENCE [LARGE SCALE GENOMIC DNA]</scope>
    <source>
        <strain evidence="2">KCTC 42398</strain>
    </source>
</reference>
<comment type="caution">
    <text evidence="1">The sequence shown here is derived from an EMBL/GenBank/DDBJ whole genome shotgun (WGS) entry which is preliminary data.</text>
</comment>
<sequence>MILLYSCNPNGKSAKELVMVNKLESPVTLPYKMINGLIVIKLQINNSKALNFVLDTGAPITCIFESDRTIGFRDPLDEHDKIGSHTQIYMEKPVKFIDGLHLKLNDNIFLKNLSVGLWPPEMFFKSTSYDNVPYDGIIGYDLLKFVALEINQENKILTLHNPKENISHKDWTYSNLEFKNNKPYCNINLRIKPEDQKIPLKVHFDLGNMNYMWVKTNHSKNVIAPVKRKEQIIGMGIDGKPMMGTSWPVHSLEIAGFTNWAMPVRFSSTGHSRDKNREGHIGLKELERFNVLIDYTNKRLGIRPVEETFVINDASLKLCEGKYSSPDLPYAMILEGKRNLLYFKAEGKNPLPLIPINNAKFSLKPMNLSIIFPRNENDEIDYTKFTFKENKKEFILKKL</sequence>
<dbReference type="EMBL" id="JBHULY010000006">
    <property type="protein sequence ID" value="MFD2725503.1"/>
    <property type="molecule type" value="Genomic_DNA"/>
</dbReference>
<dbReference type="Proteomes" id="UP001597476">
    <property type="component" value="Unassembled WGS sequence"/>
</dbReference>
<keyword evidence="2" id="KW-1185">Reference proteome</keyword>
<dbReference type="Gene3D" id="2.40.70.10">
    <property type="entry name" value="Acid Proteases"/>
    <property type="match status" value="1"/>
</dbReference>